<evidence type="ECO:0000313" key="2">
    <source>
        <dbReference type="Proteomes" id="UP001151760"/>
    </source>
</evidence>
<protein>
    <submittedName>
        <fullName evidence="1">Uncharacterized protein</fullName>
    </submittedName>
</protein>
<reference evidence="1" key="1">
    <citation type="journal article" date="2022" name="Int. J. Mol. Sci.">
        <title>Draft Genome of Tanacetum Coccineum: Genomic Comparison of Closely Related Tanacetum-Family Plants.</title>
        <authorList>
            <person name="Yamashiro T."/>
            <person name="Shiraishi A."/>
            <person name="Nakayama K."/>
            <person name="Satake H."/>
        </authorList>
    </citation>
    <scope>NUCLEOTIDE SEQUENCE</scope>
</reference>
<accession>A0ABQ5ISU0</accession>
<proteinExistence type="predicted"/>
<gene>
    <name evidence="1" type="ORF">Tco_1113459</name>
</gene>
<keyword evidence="2" id="KW-1185">Reference proteome</keyword>
<dbReference type="Proteomes" id="UP001151760">
    <property type="component" value="Unassembled WGS sequence"/>
</dbReference>
<comment type="caution">
    <text evidence="1">The sequence shown here is derived from an EMBL/GenBank/DDBJ whole genome shotgun (WGS) entry which is preliminary data.</text>
</comment>
<name>A0ABQ5ISU0_9ASTR</name>
<dbReference type="EMBL" id="BQNB010021122">
    <property type="protein sequence ID" value="GJU03121.1"/>
    <property type="molecule type" value="Genomic_DNA"/>
</dbReference>
<reference evidence="1" key="2">
    <citation type="submission" date="2022-01" db="EMBL/GenBank/DDBJ databases">
        <authorList>
            <person name="Yamashiro T."/>
            <person name="Shiraishi A."/>
            <person name="Satake H."/>
            <person name="Nakayama K."/>
        </authorList>
    </citation>
    <scope>NUCLEOTIDE SEQUENCE</scope>
</reference>
<organism evidence="1 2">
    <name type="scientific">Tanacetum coccineum</name>
    <dbReference type="NCBI Taxonomy" id="301880"/>
    <lineage>
        <taxon>Eukaryota</taxon>
        <taxon>Viridiplantae</taxon>
        <taxon>Streptophyta</taxon>
        <taxon>Embryophyta</taxon>
        <taxon>Tracheophyta</taxon>
        <taxon>Spermatophyta</taxon>
        <taxon>Magnoliopsida</taxon>
        <taxon>eudicotyledons</taxon>
        <taxon>Gunneridae</taxon>
        <taxon>Pentapetalae</taxon>
        <taxon>asterids</taxon>
        <taxon>campanulids</taxon>
        <taxon>Asterales</taxon>
        <taxon>Asteraceae</taxon>
        <taxon>Asteroideae</taxon>
        <taxon>Anthemideae</taxon>
        <taxon>Anthemidinae</taxon>
        <taxon>Tanacetum</taxon>
    </lineage>
</organism>
<sequence length="310" mass="35043">MPSFPSPEPTVSYFDDLDYLKDFENEFPAIVYTDALTSKLDFLTESTVCPQHVDEFNLKDETSLSEYDKEEQNKKLVSKNGYSVLDMALPPRDPRHQYLRFEGLEYTNADITDFEERLSRIYSRGIHRMLVLDFESLPAMMSERFTSRILHKEAWFCEAIVDIDFEYALVSSWVGPRRQSARYISDKGDLSAYWRRISYKGNFLGTPPSYTHIRDPILRLCHRLIACSIVGRSQAPEKICDGGSLIILAFGIPGGPRDGSEVAMAGALEFTEDAHELMSGACAVSTPVQGTSCTNLQMDRLGLCHRGYVG</sequence>
<evidence type="ECO:0000313" key="1">
    <source>
        <dbReference type="EMBL" id="GJU03121.1"/>
    </source>
</evidence>